<dbReference type="InterPro" id="IPR001810">
    <property type="entry name" value="F-box_dom"/>
</dbReference>
<reference evidence="4" key="2">
    <citation type="journal article" date="2017" name="Nat. Plants">
        <title>The Aegilops tauschii genome reveals multiple impacts of transposons.</title>
        <authorList>
            <person name="Zhao G."/>
            <person name="Zou C."/>
            <person name="Li K."/>
            <person name="Wang K."/>
            <person name="Li T."/>
            <person name="Gao L."/>
            <person name="Zhang X."/>
            <person name="Wang H."/>
            <person name="Yang Z."/>
            <person name="Liu X."/>
            <person name="Jiang W."/>
            <person name="Mao L."/>
            <person name="Kong X."/>
            <person name="Jiao Y."/>
            <person name="Jia J."/>
        </authorList>
    </citation>
    <scope>NUCLEOTIDE SEQUENCE [LARGE SCALE GENOMIC DNA]</scope>
    <source>
        <strain evidence="4">cv. AL8/78</strain>
    </source>
</reference>
<proteinExistence type="predicted"/>
<evidence type="ECO:0000313" key="3">
    <source>
        <dbReference type="EnsemblPlants" id="AET6Gv20037400.2"/>
    </source>
</evidence>
<name>A0A453MQM6_AEGTS</name>
<dbReference type="Proteomes" id="UP000015105">
    <property type="component" value="Chromosome 6D"/>
</dbReference>
<dbReference type="STRING" id="200361.A0A453MQM6"/>
<reference evidence="4" key="1">
    <citation type="journal article" date="2014" name="Science">
        <title>Ancient hybridizations among the ancestral genomes of bread wheat.</title>
        <authorList>
            <consortium name="International Wheat Genome Sequencing Consortium,"/>
            <person name="Marcussen T."/>
            <person name="Sandve S.R."/>
            <person name="Heier L."/>
            <person name="Spannagl M."/>
            <person name="Pfeifer M."/>
            <person name="Jakobsen K.S."/>
            <person name="Wulff B.B."/>
            <person name="Steuernagel B."/>
            <person name="Mayer K.F."/>
            <person name="Olsen O.A."/>
        </authorList>
    </citation>
    <scope>NUCLEOTIDE SEQUENCE [LARGE SCALE GENOMIC DNA]</scope>
    <source>
        <strain evidence="4">cv. AL8/78</strain>
    </source>
</reference>
<dbReference type="SUPFAM" id="SSF81383">
    <property type="entry name" value="F-box domain"/>
    <property type="match status" value="1"/>
</dbReference>
<reference evidence="3" key="4">
    <citation type="submission" date="2019-03" db="UniProtKB">
        <authorList>
            <consortium name="EnsemblPlants"/>
        </authorList>
    </citation>
    <scope>IDENTIFICATION</scope>
</reference>
<protein>
    <recommendedName>
        <fullName evidence="2">F-box domain-containing protein</fullName>
    </recommendedName>
</protein>
<feature type="compositionally biased region" description="Basic and acidic residues" evidence="1">
    <location>
        <begin position="36"/>
        <end position="53"/>
    </location>
</feature>
<dbReference type="Gene3D" id="1.20.1280.50">
    <property type="match status" value="1"/>
</dbReference>
<feature type="domain" description="F-box" evidence="2">
    <location>
        <begin position="82"/>
        <end position="119"/>
    </location>
</feature>
<evidence type="ECO:0000256" key="1">
    <source>
        <dbReference type="SAM" id="MobiDB-lite"/>
    </source>
</evidence>
<organism evidence="3 4">
    <name type="scientific">Aegilops tauschii subsp. strangulata</name>
    <name type="common">Goatgrass</name>
    <dbReference type="NCBI Taxonomy" id="200361"/>
    <lineage>
        <taxon>Eukaryota</taxon>
        <taxon>Viridiplantae</taxon>
        <taxon>Streptophyta</taxon>
        <taxon>Embryophyta</taxon>
        <taxon>Tracheophyta</taxon>
        <taxon>Spermatophyta</taxon>
        <taxon>Magnoliopsida</taxon>
        <taxon>Liliopsida</taxon>
        <taxon>Poales</taxon>
        <taxon>Poaceae</taxon>
        <taxon>BOP clade</taxon>
        <taxon>Pooideae</taxon>
        <taxon>Triticodae</taxon>
        <taxon>Triticeae</taxon>
        <taxon>Triticinae</taxon>
        <taxon>Aegilops</taxon>
    </lineage>
</organism>
<dbReference type="InterPro" id="IPR013187">
    <property type="entry name" value="F-box-assoc_dom_typ3"/>
</dbReference>
<dbReference type="Pfam" id="PF00646">
    <property type="entry name" value="F-box"/>
    <property type="match status" value="1"/>
</dbReference>
<reference evidence="3" key="5">
    <citation type="journal article" date="2021" name="G3 (Bethesda)">
        <title>Aegilops tauschii genome assembly Aet v5.0 features greater sequence contiguity and improved annotation.</title>
        <authorList>
            <person name="Wang L."/>
            <person name="Zhu T."/>
            <person name="Rodriguez J.C."/>
            <person name="Deal K.R."/>
            <person name="Dubcovsky J."/>
            <person name="McGuire P.E."/>
            <person name="Lux T."/>
            <person name="Spannagl M."/>
            <person name="Mayer K.F.X."/>
            <person name="Baldrich P."/>
            <person name="Meyers B.C."/>
            <person name="Huo N."/>
            <person name="Gu Y.Q."/>
            <person name="Zhou H."/>
            <person name="Devos K.M."/>
            <person name="Bennetzen J.L."/>
            <person name="Unver T."/>
            <person name="Budak H."/>
            <person name="Gulick P.J."/>
            <person name="Galiba G."/>
            <person name="Kalapos B."/>
            <person name="Nelson D.R."/>
            <person name="Li P."/>
            <person name="You F.M."/>
            <person name="Luo M.C."/>
            <person name="Dvorak J."/>
        </authorList>
    </citation>
    <scope>NUCLEOTIDE SEQUENCE [LARGE SCALE GENOMIC DNA]</scope>
    <source>
        <strain evidence="3">cv. AL8/78</strain>
    </source>
</reference>
<dbReference type="AlphaFoldDB" id="A0A453MQM6"/>
<dbReference type="PANTHER" id="PTHR35546:SF84">
    <property type="entry name" value="F-BOX DOMAIN-CONTAINING PROTEIN"/>
    <property type="match status" value="1"/>
</dbReference>
<dbReference type="PANTHER" id="PTHR35546">
    <property type="entry name" value="F-BOX PROTEIN INTERACTION DOMAIN PROTEIN-RELATED"/>
    <property type="match status" value="1"/>
</dbReference>
<dbReference type="EnsemblPlants" id="AET6Gv20037400.2">
    <property type="protein sequence ID" value="AET6Gv20037400.2"/>
    <property type="gene ID" value="AET6Gv20037400"/>
</dbReference>
<accession>A0A453MQM6</accession>
<evidence type="ECO:0000313" key="4">
    <source>
        <dbReference type="Proteomes" id="UP000015105"/>
    </source>
</evidence>
<dbReference type="InterPro" id="IPR036047">
    <property type="entry name" value="F-box-like_dom_sf"/>
</dbReference>
<evidence type="ECO:0000259" key="2">
    <source>
        <dbReference type="SMART" id="SM00256"/>
    </source>
</evidence>
<sequence>GFRTLELRRRPRRHPRGTTDPRSEEEAMPPGRGRRARTEQHHPPETGRRDEGAPSRPTPPFPAFAPQGRRTKRPRQPPAASLPFAEILSRVPYRSLCRFRCVSKAWRVLCSHRAIERRVPQTLSGFFHTHHSDGGLRFSNLPGGGAPLVNASLPFLRRRYASVKLEQCSSSLLLCKCRESEEAEECDYVVCNPMTGQWTVLPPIVWQDEEDGEPAYFKVVQPFLGFDPAVPSRFVVFSPLVEVCDDVAIYLSETGRWTRNSEWGDNSEYPSFSAECAFLNGMMHFLHLVIEEPIIAVVDVEGDVCGEIALPEGMEDASSGYSSIGYSQGKLHAWYMHPHYYELCVWVLEDYASEKWTLKHTVDVPELFGRESAEEDCDEEDRTYKYEMFAIHPEHNLIFLTDWKEVNLSYDMDSKEVHLMCTSGDFLGGLPFIPSFADLVVG</sequence>
<dbReference type="Pfam" id="PF08268">
    <property type="entry name" value="FBA_3"/>
    <property type="match status" value="1"/>
</dbReference>
<dbReference type="InterPro" id="IPR055290">
    <property type="entry name" value="At3g26010-like"/>
</dbReference>
<feature type="region of interest" description="Disordered" evidence="1">
    <location>
        <begin position="1"/>
        <end position="78"/>
    </location>
</feature>
<dbReference type="Gramene" id="AET6Gv20037400.2">
    <property type="protein sequence ID" value="AET6Gv20037400.2"/>
    <property type="gene ID" value="AET6Gv20037400"/>
</dbReference>
<keyword evidence="4" id="KW-1185">Reference proteome</keyword>
<reference evidence="3" key="3">
    <citation type="journal article" date="2017" name="Nature">
        <title>Genome sequence of the progenitor of the wheat D genome Aegilops tauschii.</title>
        <authorList>
            <person name="Luo M.C."/>
            <person name="Gu Y.Q."/>
            <person name="Puiu D."/>
            <person name="Wang H."/>
            <person name="Twardziok S.O."/>
            <person name="Deal K.R."/>
            <person name="Huo N."/>
            <person name="Zhu T."/>
            <person name="Wang L."/>
            <person name="Wang Y."/>
            <person name="McGuire P.E."/>
            <person name="Liu S."/>
            <person name="Long H."/>
            <person name="Ramasamy R.K."/>
            <person name="Rodriguez J.C."/>
            <person name="Van S.L."/>
            <person name="Yuan L."/>
            <person name="Wang Z."/>
            <person name="Xia Z."/>
            <person name="Xiao L."/>
            <person name="Anderson O.D."/>
            <person name="Ouyang S."/>
            <person name="Liang Y."/>
            <person name="Zimin A.V."/>
            <person name="Pertea G."/>
            <person name="Qi P."/>
            <person name="Bennetzen J.L."/>
            <person name="Dai X."/>
            <person name="Dawson M.W."/>
            <person name="Muller H.G."/>
            <person name="Kugler K."/>
            <person name="Rivarola-Duarte L."/>
            <person name="Spannagl M."/>
            <person name="Mayer K.F.X."/>
            <person name="Lu F.H."/>
            <person name="Bevan M.W."/>
            <person name="Leroy P."/>
            <person name="Li P."/>
            <person name="You F.M."/>
            <person name="Sun Q."/>
            <person name="Liu Z."/>
            <person name="Lyons E."/>
            <person name="Wicker T."/>
            <person name="Salzberg S.L."/>
            <person name="Devos K.M."/>
            <person name="Dvorak J."/>
        </authorList>
    </citation>
    <scope>NUCLEOTIDE SEQUENCE [LARGE SCALE GENOMIC DNA]</scope>
    <source>
        <strain evidence="3">cv. AL8/78</strain>
    </source>
</reference>
<dbReference type="SMART" id="SM00256">
    <property type="entry name" value="FBOX"/>
    <property type="match status" value="1"/>
</dbReference>